<comment type="caution">
    <text evidence="1">The sequence shown here is derived from an EMBL/GenBank/DDBJ whole genome shotgun (WGS) entry which is preliminary data.</text>
</comment>
<proteinExistence type="predicted"/>
<accession>A0ABT9TPY7</accession>
<evidence type="ECO:0000313" key="2">
    <source>
        <dbReference type="Proteomes" id="UP001244563"/>
    </source>
</evidence>
<dbReference type="EMBL" id="JAUSSW010000007">
    <property type="protein sequence ID" value="MDQ0103136.1"/>
    <property type="molecule type" value="Genomic_DNA"/>
</dbReference>
<organism evidence="1 2">
    <name type="scientific">Paenarthrobacter nicotinovorans</name>
    <name type="common">Arthrobacter nicotinovorans</name>
    <dbReference type="NCBI Taxonomy" id="29320"/>
    <lineage>
        <taxon>Bacteria</taxon>
        <taxon>Bacillati</taxon>
        <taxon>Actinomycetota</taxon>
        <taxon>Actinomycetes</taxon>
        <taxon>Micrococcales</taxon>
        <taxon>Micrococcaceae</taxon>
        <taxon>Paenarthrobacter</taxon>
    </lineage>
</organism>
<gene>
    <name evidence="1" type="ORF">J2T10_002793</name>
</gene>
<dbReference type="Proteomes" id="UP001244563">
    <property type="component" value="Unassembled WGS sequence"/>
</dbReference>
<protein>
    <submittedName>
        <fullName evidence="1">Uncharacterized protein</fullName>
    </submittedName>
</protein>
<keyword evidence="2" id="KW-1185">Reference proteome</keyword>
<evidence type="ECO:0000313" key="1">
    <source>
        <dbReference type="EMBL" id="MDQ0103136.1"/>
    </source>
</evidence>
<name>A0ABT9TPY7_PAENI</name>
<sequence>MSTLKSSLLSLTRADSFHFFGLYQLIACKGPSDMTPVRKRTIWQGRGDVRVQPTRATGCIGEVSAVSSTRI</sequence>
<reference evidence="1 2" key="1">
    <citation type="submission" date="2023-07" db="EMBL/GenBank/DDBJ databases">
        <title>Sorghum-associated microbial communities from plants grown in Nebraska, USA.</title>
        <authorList>
            <person name="Schachtman D."/>
        </authorList>
    </citation>
    <scope>NUCLEOTIDE SEQUENCE [LARGE SCALE GENOMIC DNA]</scope>
    <source>
        <strain evidence="1 2">CC523</strain>
    </source>
</reference>